<dbReference type="InterPro" id="IPR003593">
    <property type="entry name" value="AAA+_ATPase"/>
</dbReference>
<feature type="compositionally biased region" description="Pro residues" evidence="4">
    <location>
        <begin position="355"/>
        <end position="367"/>
    </location>
</feature>
<dbReference type="VEuPathDB" id="VectorBase:AAEL021679"/>
<dbReference type="PaxDb" id="7159-AAEL004494-PA"/>
<feature type="region of interest" description="Disordered" evidence="4">
    <location>
        <begin position="156"/>
        <end position="222"/>
    </location>
</feature>
<feature type="compositionally biased region" description="Low complexity" evidence="4">
    <location>
        <begin position="169"/>
        <end position="192"/>
    </location>
</feature>
<reference evidence="6" key="1">
    <citation type="submission" date="2005-10" db="EMBL/GenBank/DDBJ databases">
        <authorList>
            <person name="Loftus B.J."/>
            <person name="Nene V.M."/>
            <person name="Hannick L.I."/>
            <person name="Bidwell S."/>
            <person name="Haas B."/>
            <person name="Amedeo P."/>
            <person name="Orvis J."/>
            <person name="Wortman J.R."/>
            <person name="White O.R."/>
            <person name="Salzberg S."/>
            <person name="Shumway M."/>
            <person name="Koo H."/>
            <person name="Zhao Y."/>
            <person name="Holmes M."/>
            <person name="Miller J."/>
            <person name="Schatz M."/>
            <person name="Pop M."/>
            <person name="Pai G."/>
            <person name="Utterback T."/>
            <person name="Rogers Y.-H."/>
            <person name="Kravitz S."/>
            <person name="Fraser C.M."/>
        </authorList>
    </citation>
    <scope>NUCLEOTIDE SEQUENCE</scope>
    <source>
        <strain evidence="6">Liverpool</strain>
    </source>
</reference>
<feature type="domain" description="AAA+ ATPase" evidence="5">
    <location>
        <begin position="563"/>
        <end position="719"/>
    </location>
</feature>
<dbReference type="Gene3D" id="3.40.50.300">
    <property type="entry name" value="P-loop containing nucleotide triphosphate hydrolases"/>
    <property type="match status" value="1"/>
</dbReference>
<dbReference type="InterPro" id="IPR003959">
    <property type="entry name" value="ATPase_AAA_core"/>
</dbReference>
<evidence type="ECO:0000256" key="4">
    <source>
        <dbReference type="SAM" id="MobiDB-lite"/>
    </source>
</evidence>
<reference evidence="6" key="3">
    <citation type="submission" date="2012-09" db="EMBL/GenBank/DDBJ databases">
        <authorList>
            <consortium name="VectorBase"/>
        </authorList>
    </citation>
    <scope>NUCLEOTIDE SEQUENCE</scope>
    <source>
        <strain evidence="6">Liverpool</strain>
    </source>
</reference>
<dbReference type="Pfam" id="PF25408">
    <property type="entry name" value="AAA_lid_NAV1"/>
    <property type="match status" value="1"/>
</dbReference>
<dbReference type="SMART" id="SM00382">
    <property type="entry name" value="AAA"/>
    <property type="match status" value="1"/>
</dbReference>
<evidence type="ECO:0000313" key="7">
    <source>
        <dbReference type="Proteomes" id="UP000682892"/>
    </source>
</evidence>
<accession>Q0IFP8</accession>
<organism evidence="6 7">
    <name type="scientific">Aedes aegypti</name>
    <name type="common">Yellowfever mosquito</name>
    <name type="synonym">Culex aegypti</name>
    <dbReference type="NCBI Taxonomy" id="7159"/>
    <lineage>
        <taxon>Eukaryota</taxon>
        <taxon>Metazoa</taxon>
        <taxon>Ecdysozoa</taxon>
        <taxon>Arthropoda</taxon>
        <taxon>Hexapoda</taxon>
        <taxon>Insecta</taxon>
        <taxon>Pterygota</taxon>
        <taxon>Neoptera</taxon>
        <taxon>Endopterygota</taxon>
        <taxon>Diptera</taxon>
        <taxon>Nematocera</taxon>
        <taxon>Culicoidea</taxon>
        <taxon>Culicidae</taxon>
        <taxon>Culicinae</taxon>
        <taxon>Aedini</taxon>
        <taxon>Aedes</taxon>
        <taxon>Stegomyia</taxon>
    </lineage>
</organism>
<feature type="region of interest" description="Disordered" evidence="4">
    <location>
        <begin position="131"/>
        <end position="150"/>
    </location>
</feature>
<protein>
    <submittedName>
        <fullName evidence="6">AAEL004494-PA</fullName>
    </submittedName>
</protein>
<keyword evidence="2 3" id="KW-0175">Coiled coil</keyword>
<feature type="region of interest" description="Disordered" evidence="4">
    <location>
        <begin position="348"/>
        <end position="369"/>
    </location>
</feature>
<gene>
    <name evidence="6" type="ORF">AaeL_AAEL004494</name>
</gene>
<dbReference type="Pfam" id="PF00004">
    <property type="entry name" value="AAA"/>
    <property type="match status" value="1"/>
</dbReference>
<dbReference type="eggNOG" id="ENOG502QPT3">
    <property type="taxonomic scope" value="Eukaryota"/>
</dbReference>
<dbReference type="GO" id="GO:0005524">
    <property type="term" value="F:ATP binding"/>
    <property type="evidence" value="ECO:0007669"/>
    <property type="project" value="InterPro"/>
</dbReference>
<feature type="region of interest" description="Disordered" evidence="4">
    <location>
        <begin position="863"/>
        <end position="889"/>
    </location>
</feature>
<evidence type="ECO:0000259" key="5">
    <source>
        <dbReference type="SMART" id="SM00382"/>
    </source>
</evidence>
<evidence type="ECO:0000256" key="3">
    <source>
        <dbReference type="SAM" id="Coils"/>
    </source>
</evidence>
<dbReference type="STRING" id="7159.Q0IFP8"/>
<dbReference type="OMA" id="NEMCSKR"/>
<dbReference type="InterPro" id="IPR039041">
    <property type="entry name" value="Nav/unc-53"/>
</dbReference>
<dbReference type="PANTHER" id="PTHR12784">
    <property type="entry name" value="STEERIN"/>
    <property type="match status" value="1"/>
</dbReference>
<feature type="region of interest" description="Disordered" evidence="4">
    <location>
        <begin position="97"/>
        <end position="125"/>
    </location>
</feature>
<dbReference type="Proteomes" id="UP000682892">
    <property type="component" value="Chromosome 2"/>
</dbReference>
<feature type="non-terminal residue" evidence="6">
    <location>
        <position position="1"/>
    </location>
</feature>
<dbReference type="InterPro" id="IPR057126">
    <property type="entry name" value="NAV1-like_ubiquitin-like"/>
</dbReference>
<dbReference type="PANTHER" id="PTHR12784:SF28">
    <property type="entry name" value="PROTEIN SICKIE"/>
    <property type="match status" value="1"/>
</dbReference>
<dbReference type="InterPro" id="IPR027417">
    <property type="entry name" value="P-loop_NTPase"/>
</dbReference>
<dbReference type="PhylomeDB" id="Q0IFP8"/>
<dbReference type="FunFam" id="3.40.50.300:FF:001111">
    <property type="entry name" value="neuron navigator 2 isoform X3"/>
    <property type="match status" value="1"/>
</dbReference>
<dbReference type="EMBL" id="CH477306">
    <property type="protein sequence ID" value="EAT44093.1"/>
    <property type="molecule type" value="Genomic_DNA"/>
</dbReference>
<feature type="compositionally biased region" description="Polar residues" evidence="4">
    <location>
        <begin position="876"/>
        <end position="889"/>
    </location>
</feature>
<dbReference type="GO" id="GO:0016887">
    <property type="term" value="F:ATP hydrolysis activity"/>
    <property type="evidence" value="ECO:0007669"/>
    <property type="project" value="InterPro"/>
</dbReference>
<feature type="coiled-coil region" evidence="3">
    <location>
        <begin position="272"/>
        <end position="299"/>
    </location>
</feature>
<dbReference type="Pfam" id="PF23092">
    <property type="entry name" value="Ubiquitin_6"/>
    <property type="match status" value="1"/>
</dbReference>
<dbReference type="AlphaFoldDB" id="Q0IFP8"/>
<comment type="similarity">
    <text evidence="1">Belongs to the Nav/unc-53 family.</text>
</comment>
<proteinExistence type="inferred from homology"/>
<dbReference type="SUPFAM" id="SSF52540">
    <property type="entry name" value="P-loop containing nucleoside triphosphate hydrolases"/>
    <property type="match status" value="1"/>
</dbReference>
<dbReference type="HOGENOM" id="CLU_001002_2_0_1"/>
<dbReference type="InterPro" id="IPR057568">
    <property type="entry name" value="CortBP2_NAV1-like_AAA_lid"/>
</dbReference>
<sequence>AHVVAAFEQSLANMTQRLQTLTATTEKKDSEILDMRQTIELLRKQSIQAGLTTAHMQSMGVQVNGQVNGNGVSALQSAIHNEPIMIDFLCSIFSTSSQNTDQTTAPPMPSGGEMQRHHSSDSMCSLNSVSSGCSAQDKNKKKKGWLRSSFTKAFSRNAKISKTNRHVSHNSNNNHQQQPLTSTTTTTTMTTTGHGDRPPGIGPPGNAQLPPPSPTKNGSPHKTVTLVENAKPIDAVELNGNPVVEDLKKQLREKDMVLTDIRLEALNSASQLECLKDTVMKMRHEMMNLKQNNERLQRLVTTRSLAGSEVSLGPVSPSGSIGEPRRYSLAADNGMSRAPLELPQNLDETEEDNIPPAPAPEPPPAPLSPAIIAELSPTIERAAMVTEILTTPAEDVADPVDGKKIAIAVYLGQPESFAKYAEEMNECDNYYHSSQMGDDMEDKSAAENGNNPSPNEYIIAYTYISGKTTWQNLDYIVRKTFKDYLGKIDSGTNLGLNTDSITSYHLGEAKRGPEMGFPELLPCGYIIGNVKTLYICLQGVGSLAFDSLILRNIVHRYISLLTEHRRLILCGPSGTGKSYLARKLAEFLVARSGRDNPAEAIATFNVDHKSSKELQQYLGHIAEQASMSEGAVEELPAVIILDNLHHASALGDVFSCLLSATAAKLPCIIGTMSQATCNTTNLQLHHNFRWVLTANHMEPVKGFLGRYLRRKLFNMELHSQTPQPQLEKVLKWLPSVWQHINSFLETHNSSDVTIGPRLFLSCPMNLQDSQSWFTDVWNYHLAPYLMDAVREGVQLYGRRGGTWVDPCTFVRETYPWPIGPTTVPQLRQITADDVGLEASAPANSENQDPLLNMLMRLQEAANYNGNQEPDSDCASLDSNMTHDSSAGAD</sequence>
<evidence type="ECO:0000256" key="2">
    <source>
        <dbReference type="ARBA" id="ARBA00023054"/>
    </source>
</evidence>
<dbReference type="GO" id="GO:0022008">
    <property type="term" value="P:neurogenesis"/>
    <property type="evidence" value="ECO:0007669"/>
    <property type="project" value="InterPro"/>
</dbReference>
<evidence type="ECO:0000256" key="1">
    <source>
        <dbReference type="ARBA" id="ARBA00006255"/>
    </source>
</evidence>
<reference evidence="6" key="2">
    <citation type="journal article" date="2007" name="Science">
        <title>Genome sequence of Aedes aegypti, a major arbovirus vector.</title>
        <authorList>
            <person name="Nene V."/>
            <person name="Wortman J.R."/>
            <person name="Lawson D."/>
            <person name="Haas B."/>
            <person name="Kodira C."/>
            <person name="Tu Z.J."/>
            <person name="Loftus B."/>
            <person name="Xi Z."/>
            <person name="Megy K."/>
            <person name="Grabherr M."/>
            <person name="Ren Q."/>
            <person name="Zdobnov E.M."/>
            <person name="Lobo N.F."/>
            <person name="Campbell K.S."/>
            <person name="Brown S.E."/>
            <person name="Bonaldo M.F."/>
            <person name="Zhu J."/>
            <person name="Sinkins S.P."/>
            <person name="Hogenkamp D.G."/>
            <person name="Amedeo P."/>
            <person name="Arensburger P."/>
            <person name="Atkinson P.W."/>
            <person name="Bidwell S."/>
            <person name="Biedler J."/>
            <person name="Birney E."/>
            <person name="Bruggner R.V."/>
            <person name="Costas J."/>
            <person name="Coy M.R."/>
            <person name="Crabtree J."/>
            <person name="Crawford M."/>
            <person name="Debruyn B."/>
            <person name="Decaprio D."/>
            <person name="Eiglmeier K."/>
            <person name="Eisenstadt E."/>
            <person name="El-Dorry H."/>
            <person name="Gelbart W.M."/>
            <person name="Gomes S.L."/>
            <person name="Hammond M."/>
            <person name="Hannick L.I."/>
            <person name="Hogan J.R."/>
            <person name="Holmes M.H."/>
            <person name="Jaffe D."/>
            <person name="Johnston J.S."/>
            <person name="Kennedy R.C."/>
            <person name="Koo H."/>
            <person name="Kravitz S."/>
            <person name="Kriventseva E.V."/>
            <person name="Kulp D."/>
            <person name="Labutti K."/>
            <person name="Lee E."/>
            <person name="Li S."/>
            <person name="Lovin D.D."/>
            <person name="Mao C."/>
            <person name="Mauceli E."/>
            <person name="Menck C.F."/>
            <person name="Miller J.R."/>
            <person name="Montgomery P."/>
            <person name="Mori A."/>
            <person name="Nascimento A.L."/>
            <person name="Naveira H.F."/>
            <person name="Nusbaum C."/>
            <person name="O'leary S."/>
            <person name="Orvis J."/>
            <person name="Pertea M."/>
            <person name="Quesneville H."/>
            <person name="Reidenbach K.R."/>
            <person name="Rogers Y.H."/>
            <person name="Roth C.W."/>
            <person name="Schneider J.R."/>
            <person name="Schatz M."/>
            <person name="Shumway M."/>
            <person name="Stanke M."/>
            <person name="Stinson E.O."/>
            <person name="Tubio J.M."/>
            <person name="Vanzee J.P."/>
            <person name="Verjovski-Almeida S."/>
            <person name="Werner D."/>
            <person name="White O."/>
            <person name="Wyder S."/>
            <person name="Zeng Q."/>
            <person name="Zhao Q."/>
            <person name="Zhao Y."/>
            <person name="Hill C.A."/>
            <person name="Raikhel A.S."/>
            <person name="Soares M.B."/>
            <person name="Knudson D.L."/>
            <person name="Lee N.H."/>
            <person name="Galagan J."/>
            <person name="Salzberg S.L."/>
            <person name="Paulsen I.T."/>
            <person name="Dimopoulos G."/>
            <person name="Collins F.H."/>
            <person name="Birren B."/>
            <person name="Fraser-Liggett C.M."/>
            <person name="Severson D.W."/>
        </authorList>
    </citation>
    <scope>NUCLEOTIDE SEQUENCE [LARGE SCALE GENOMIC DNA]</scope>
    <source>
        <strain evidence="6">Liverpool</strain>
    </source>
</reference>
<evidence type="ECO:0000313" key="6">
    <source>
        <dbReference type="EMBL" id="EAT44093.1"/>
    </source>
</evidence>
<name>Q0IFP8_AEDAE</name>